<dbReference type="Gene3D" id="3.30.420.10">
    <property type="entry name" value="Ribonuclease H-like superfamily/Ribonuclease H"/>
    <property type="match status" value="1"/>
</dbReference>
<evidence type="ECO:0000313" key="2">
    <source>
        <dbReference type="Proteomes" id="UP000886653"/>
    </source>
</evidence>
<protein>
    <recommendedName>
        <fullName evidence="3">Tc1-like transposase DDE domain-containing protein</fullName>
    </recommendedName>
</protein>
<dbReference type="AlphaFoldDB" id="A0A9P6N6S0"/>
<feature type="non-terminal residue" evidence="1">
    <location>
        <position position="65"/>
    </location>
</feature>
<reference evidence="1" key="1">
    <citation type="submission" date="2013-11" db="EMBL/GenBank/DDBJ databases">
        <title>Genome sequence of the fusiform rust pathogen reveals effectors for host alternation and coevolution with pine.</title>
        <authorList>
            <consortium name="DOE Joint Genome Institute"/>
            <person name="Smith K."/>
            <person name="Pendleton A."/>
            <person name="Kubisiak T."/>
            <person name="Anderson C."/>
            <person name="Salamov A."/>
            <person name="Aerts A."/>
            <person name="Riley R."/>
            <person name="Clum A."/>
            <person name="Lindquist E."/>
            <person name="Ence D."/>
            <person name="Campbell M."/>
            <person name="Kronenberg Z."/>
            <person name="Feau N."/>
            <person name="Dhillon B."/>
            <person name="Hamelin R."/>
            <person name="Burleigh J."/>
            <person name="Smith J."/>
            <person name="Yandell M."/>
            <person name="Nelson C."/>
            <person name="Grigoriev I."/>
            <person name="Davis J."/>
        </authorList>
    </citation>
    <scope>NUCLEOTIDE SEQUENCE</scope>
    <source>
        <strain evidence="1">G11</strain>
    </source>
</reference>
<dbReference type="GO" id="GO:0003676">
    <property type="term" value="F:nucleic acid binding"/>
    <property type="evidence" value="ECO:0007669"/>
    <property type="project" value="InterPro"/>
</dbReference>
<organism evidence="1 2">
    <name type="scientific">Cronartium quercuum f. sp. fusiforme G11</name>
    <dbReference type="NCBI Taxonomy" id="708437"/>
    <lineage>
        <taxon>Eukaryota</taxon>
        <taxon>Fungi</taxon>
        <taxon>Dikarya</taxon>
        <taxon>Basidiomycota</taxon>
        <taxon>Pucciniomycotina</taxon>
        <taxon>Pucciniomycetes</taxon>
        <taxon>Pucciniales</taxon>
        <taxon>Coleosporiaceae</taxon>
        <taxon>Cronartium</taxon>
    </lineage>
</organism>
<feature type="non-terminal residue" evidence="1">
    <location>
        <position position="1"/>
    </location>
</feature>
<dbReference type="Proteomes" id="UP000886653">
    <property type="component" value="Unassembled WGS sequence"/>
</dbReference>
<keyword evidence="2" id="KW-1185">Reference proteome</keyword>
<evidence type="ECO:0008006" key="3">
    <source>
        <dbReference type="Google" id="ProtNLM"/>
    </source>
</evidence>
<sequence length="65" mass="7517">KFNFSNLYMPMHLPQMSAYPDPKSVLVLENTIIHYGGWVKSVHTAYLPNFSPELNPIELMFGYVK</sequence>
<dbReference type="OrthoDB" id="2266637at2759"/>
<proteinExistence type="predicted"/>
<dbReference type="EMBL" id="MU167465">
    <property type="protein sequence ID" value="KAG0140203.1"/>
    <property type="molecule type" value="Genomic_DNA"/>
</dbReference>
<comment type="caution">
    <text evidence="1">The sequence shown here is derived from an EMBL/GenBank/DDBJ whole genome shotgun (WGS) entry which is preliminary data.</text>
</comment>
<name>A0A9P6N6S0_9BASI</name>
<evidence type="ECO:0000313" key="1">
    <source>
        <dbReference type="EMBL" id="KAG0140203.1"/>
    </source>
</evidence>
<accession>A0A9P6N6S0</accession>
<gene>
    <name evidence="1" type="ORF">CROQUDRAFT_21674</name>
</gene>
<dbReference type="InterPro" id="IPR036397">
    <property type="entry name" value="RNaseH_sf"/>
</dbReference>